<evidence type="ECO:0000313" key="3">
    <source>
        <dbReference type="Proteomes" id="UP000054477"/>
    </source>
</evidence>
<feature type="region of interest" description="Disordered" evidence="1">
    <location>
        <begin position="1"/>
        <end position="152"/>
    </location>
</feature>
<reference evidence="3" key="2">
    <citation type="submission" date="2015-01" db="EMBL/GenBank/DDBJ databases">
        <title>Evolutionary Origins and Diversification of the Mycorrhizal Mutualists.</title>
        <authorList>
            <consortium name="DOE Joint Genome Institute"/>
            <consortium name="Mycorrhizal Genomics Consortium"/>
            <person name="Kohler A."/>
            <person name="Kuo A."/>
            <person name="Nagy L.G."/>
            <person name="Floudas D."/>
            <person name="Copeland A."/>
            <person name="Barry K.W."/>
            <person name="Cichocki N."/>
            <person name="Veneault-Fourrey C."/>
            <person name="LaButti K."/>
            <person name="Lindquist E.A."/>
            <person name="Lipzen A."/>
            <person name="Lundell T."/>
            <person name="Morin E."/>
            <person name="Murat C."/>
            <person name="Riley R."/>
            <person name="Ohm R."/>
            <person name="Sun H."/>
            <person name="Tunlid A."/>
            <person name="Henrissat B."/>
            <person name="Grigoriev I.V."/>
            <person name="Hibbett D.S."/>
            <person name="Martin F."/>
        </authorList>
    </citation>
    <scope>NUCLEOTIDE SEQUENCE [LARGE SCALE GENOMIC DNA]</scope>
    <source>
        <strain evidence="3">LaAM-08-1</strain>
    </source>
</reference>
<gene>
    <name evidence="2" type="ORF">K443DRAFT_4953</name>
</gene>
<dbReference type="AlphaFoldDB" id="A0A0C9XGE3"/>
<accession>A0A0C9XGE3</accession>
<dbReference type="Proteomes" id="UP000054477">
    <property type="component" value="Unassembled WGS sequence"/>
</dbReference>
<protein>
    <submittedName>
        <fullName evidence="2">Uncharacterized protein</fullName>
    </submittedName>
</protein>
<feature type="compositionally biased region" description="Basic and acidic residues" evidence="1">
    <location>
        <begin position="142"/>
        <end position="152"/>
    </location>
</feature>
<evidence type="ECO:0000313" key="2">
    <source>
        <dbReference type="EMBL" id="KIK03961.1"/>
    </source>
</evidence>
<dbReference type="HOGENOM" id="CLU_1722664_0_0_1"/>
<name>A0A0C9XGE3_9AGAR</name>
<keyword evidence="3" id="KW-1185">Reference proteome</keyword>
<dbReference type="EMBL" id="KN838574">
    <property type="protein sequence ID" value="KIK03961.1"/>
    <property type="molecule type" value="Genomic_DNA"/>
</dbReference>
<organism evidence="2 3">
    <name type="scientific">Laccaria amethystina LaAM-08-1</name>
    <dbReference type="NCBI Taxonomy" id="1095629"/>
    <lineage>
        <taxon>Eukaryota</taxon>
        <taxon>Fungi</taxon>
        <taxon>Dikarya</taxon>
        <taxon>Basidiomycota</taxon>
        <taxon>Agaricomycotina</taxon>
        <taxon>Agaricomycetes</taxon>
        <taxon>Agaricomycetidae</taxon>
        <taxon>Agaricales</taxon>
        <taxon>Agaricineae</taxon>
        <taxon>Hydnangiaceae</taxon>
        <taxon>Laccaria</taxon>
    </lineage>
</organism>
<evidence type="ECO:0000256" key="1">
    <source>
        <dbReference type="SAM" id="MobiDB-lite"/>
    </source>
</evidence>
<reference evidence="2 3" key="1">
    <citation type="submission" date="2014-04" db="EMBL/GenBank/DDBJ databases">
        <authorList>
            <consortium name="DOE Joint Genome Institute"/>
            <person name="Kuo A."/>
            <person name="Kohler A."/>
            <person name="Nagy L.G."/>
            <person name="Floudas D."/>
            <person name="Copeland A."/>
            <person name="Barry K.W."/>
            <person name="Cichocki N."/>
            <person name="Veneault-Fourrey C."/>
            <person name="LaButti K."/>
            <person name="Lindquist E.A."/>
            <person name="Lipzen A."/>
            <person name="Lundell T."/>
            <person name="Morin E."/>
            <person name="Murat C."/>
            <person name="Sun H."/>
            <person name="Tunlid A."/>
            <person name="Henrissat B."/>
            <person name="Grigoriev I.V."/>
            <person name="Hibbett D.S."/>
            <person name="Martin F."/>
            <person name="Nordberg H.P."/>
            <person name="Cantor M.N."/>
            <person name="Hua S.X."/>
        </authorList>
    </citation>
    <scope>NUCLEOTIDE SEQUENCE [LARGE SCALE GENOMIC DNA]</scope>
    <source>
        <strain evidence="2 3">LaAM-08-1</strain>
    </source>
</reference>
<feature type="compositionally biased region" description="Polar residues" evidence="1">
    <location>
        <begin position="88"/>
        <end position="97"/>
    </location>
</feature>
<sequence>MDVNGSCPGAWPKPPQFPLRKRMTVQPPHDDLEANARRLRRSVTIQPPSPHGDMDARPPRLPPWCTAETAPASPLKTLPTLNGYRPGSSVSVLSQLPRSKPPLAKWTPPLPCEINYPPRQSRQSRCVSPAPHPPRARLHLHTTPDIHREETT</sequence>
<proteinExistence type="predicted"/>